<dbReference type="AlphaFoldDB" id="A0A1S0TG89"/>
<proteinExistence type="predicted"/>
<dbReference type="InterPro" id="IPR047229">
    <property type="entry name" value="NFIL3-like"/>
</dbReference>
<dbReference type="GO" id="GO:0007623">
    <property type="term" value="P:circadian rhythm"/>
    <property type="evidence" value="ECO:0007669"/>
    <property type="project" value="TreeGrafter"/>
</dbReference>
<dbReference type="GO" id="GO:0003677">
    <property type="term" value="F:DNA binding"/>
    <property type="evidence" value="ECO:0007669"/>
    <property type="project" value="InterPro"/>
</dbReference>
<evidence type="ECO:0000256" key="1">
    <source>
        <dbReference type="SAM" id="MobiDB-lite"/>
    </source>
</evidence>
<dbReference type="GO" id="GO:0006355">
    <property type="term" value="P:regulation of DNA-templated transcription"/>
    <property type="evidence" value="ECO:0007669"/>
    <property type="project" value="TreeGrafter"/>
</dbReference>
<accession>A0A1S0TG89</accession>
<name>A0A1S0TG89_LOALO</name>
<evidence type="ECO:0008006" key="3">
    <source>
        <dbReference type="Google" id="ProtNLM"/>
    </source>
</evidence>
<dbReference type="RefSeq" id="XP_003151112.1">
    <property type="nucleotide sequence ID" value="XM_003151064.1"/>
</dbReference>
<dbReference type="OrthoDB" id="6022300at2759"/>
<dbReference type="GO" id="GO:0005634">
    <property type="term" value="C:nucleus"/>
    <property type="evidence" value="ECO:0007669"/>
    <property type="project" value="TreeGrafter"/>
</dbReference>
<protein>
    <recommendedName>
        <fullName evidence="3">BZIP domain-containing protein</fullName>
    </recommendedName>
</protein>
<dbReference type="InParanoid" id="A0A1S0TG89"/>
<dbReference type="PANTHER" id="PTHR15284">
    <property type="entry name" value="NUCLEAR FACTOR INTERLEUKIN-3-REGULATED PROTEIN"/>
    <property type="match status" value="1"/>
</dbReference>
<dbReference type="KEGG" id="loa:LOAG_15574"/>
<feature type="non-terminal residue" evidence="2">
    <location>
        <position position="92"/>
    </location>
</feature>
<dbReference type="GeneID" id="9953066"/>
<feature type="compositionally biased region" description="Low complexity" evidence="1">
    <location>
        <begin position="36"/>
        <end position="50"/>
    </location>
</feature>
<dbReference type="EMBL" id="JH714258">
    <property type="protein sequence ID" value="EFO12957.1"/>
    <property type="molecule type" value="Genomic_DNA"/>
</dbReference>
<reference evidence="2" key="1">
    <citation type="submission" date="2012-04" db="EMBL/GenBank/DDBJ databases">
        <title>The Genome Sequence of Loa loa.</title>
        <authorList>
            <consortium name="The Broad Institute Genome Sequencing Platform"/>
            <consortium name="Broad Institute Genome Sequencing Center for Infectious Disease"/>
            <person name="Nutman T.B."/>
            <person name="Fink D.L."/>
            <person name="Russ C."/>
            <person name="Young S."/>
            <person name="Zeng Q."/>
            <person name="Gargeya S."/>
            <person name="Alvarado L."/>
            <person name="Berlin A."/>
            <person name="Chapman S.B."/>
            <person name="Chen Z."/>
            <person name="Freedman E."/>
            <person name="Gellesch M."/>
            <person name="Goldberg J."/>
            <person name="Griggs A."/>
            <person name="Gujja S."/>
            <person name="Heilman E.R."/>
            <person name="Heiman D."/>
            <person name="Howarth C."/>
            <person name="Mehta T."/>
            <person name="Neiman D."/>
            <person name="Pearson M."/>
            <person name="Roberts A."/>
            <person name="Saif S."/>
            <person name="Shea T."/>
            <person name="Shenoy N."/>
            <person name="Sisk P."/>
            <person name="Stolte C."/>
            <person name="Sykes S."/>
            <person name="White J."/>
            <person name="Yandava C."/>
            <person name="Haas B."/>
            <person name="Henn M.R."/>
            <person name="Nusbaum C."/>
            <person name="Birren B."/>
        </authorList>
    </citation>
    <scope>NUCLEOTIDE SEQUENCE [LARGE SCALE GENOMIC DNA]</scope>
</reference>
<feature type="compositionally biased region" description="Low complexity" evidence="1">
    <location>
        <begin position="8"/>
        <end position="17"/>
    </location>
</feature>
<feature type="region of interest" description="Disordered" evidence="1">
    <location>
        <begin position="29"/>
        <end position="68"/>
    </location>
</feature>
<feature type="region of interest" description="Disordered" evidence="1">
    <location>
        <begin position="1"/>
        <end position="20"/>
    </location>
</feature>
<gene>
    <name evidence="2" type="ORF">LOAG_15574</name>
</gene>
<dbReference type="CTD" id="9953066"/>
<dbReference type="PANTHER" id="PTHR15284:SF0">
    <property type="entry name" value="GH23983P"/>
    <property type="match status" value="1"/>
</dbReference>
<evidence type="ECO:0000313" key="2">
    <source>
        <dbReference type="EMBL" id="EFO12957.1"/>
    </source>
</evidence>
<sequence length="92" mass="10532">MDGLGIESCSSSHSSSSLRGLNLICSSNHIERRPSDSSNSSEKSISPAPSNINPNRRPYVNENTRDDMFWEKRRHNNDIAKKSRERRRINDM</sequence>
<organism evidence="2">
    <name type="scientific">Loa loa</name>
    <name type="common">Eye worm</name>
    <name type="synonym">Filaria loa</name>
    <dbReference type="NCBI Taxonomy" id="7209"/>
    <lineage>
        <taxon>Eukaryota</taxon>
        <taxon>Metazoa</taxon>
        <taxon>Ecdysozoa</taxon>
        <taxon>Nematoda</taxon>
        <taxon>Chromadorea</taxon>
        <taxon>Rhabditida</taxon>
        <taxon>Spirurina</taxon>
        <taxon>Spiruromorpha</taxon>
        <taxon>Filarioidea</taxon>
        <taxon>Onchocercidae</taxon>
        <taxon>Loa</taxon>
    </lineage>
</organism>